<sequence length="421" mass="44685">MDDVLSAFIGSLHMAAEQLGLPDGVVMVVAICSLVVGLAMPIVLLALPSAYTVGNVTRLFVHPVKGCRGMQVEEWPISKTGLMWDRAWMITREESGEFVSQRQASALAGISAKVGHLDEGAGGGLKPWDGDCLVLSAPKCGSITVPITDSSGTRGGKATPAGAGVLRATHVFGKELHGVDQGDAAARWIENAIKTLGGDLLHPKAMGEPNDIIGVKLRLLLSPSDNGAGGPGEEGRAGAHRHVGDKHARDGCPGNLSFADAMPILVANESNLDDLGARMDRRAADAASSTGRTPIPVDERPVDIRRFRPNIVVNNPKPWAEDNWGVISIRRAAGADPSSGAKLHRTMRCGRCSVPSVDPATHRRAGFTHEPLATMRTFRKHPKNKANVCFGSYFAPHRTAIGHVIRVGDTVAMHEVDERPV</sequence>
<dbReference type="PROSITE" id="PS51340">
    <property type="entry name" value="MOSC"/>
    <property type="match status" value="1"/>
</dbReference>
<comment type="caution">
    <text evidence="4">The sequence shown here is derived from an EMBL/GenBank/DDBJ whole genome shotgun (WGS) entry which is preliminary data.</text>
</comment>
<feature type="region of interest" description="Disordered" evidence="1">
    <location>
        <begin position="224"/>
        <end position="247"/>
    </location>
</feature>
<dbReference type="GO" id="GO:0008940">
    <property type="term" value="F:nitrate reductase activity"/>
    <property type="evidence" value="ECO:0007669"/>
    <property type="project" value="TreeGrafter"/>
</dbReference>
<dbReference type="SUPFAM" id="SSF141673">
    <property type="entry name" value="MOSC N-terminal domain-like"/>
    <property type="match status" value="1"/>
</dbReference>
<dbReference type="GO" id="GO:0042126">
    <property type="term" value="P:nitrate metabolic process"/>
    <property type="evidence" value="ECO:0007669"/>
    <property type="project" value="TreeGrafter"/>
</dbReference>
<evidence type="ECO:0000259" key="3">
    <source>
        <dbReference type="PROSITE" id="PS51340"/>
    </source>
</evidence>
<dbReference type="EMBL" id="VLTN01000003">
    <property type="protein sequence ID" value="KAA0156813.1"/>
    <property type="molecule type" value="Genomic_DNA"/>
</dbReference>
<dbReference type="EMBL" id="VLTL01000033">
    <property type="protein sequence ID" value="KAA0167591.1"/>
    <property type="molecule type" value="Genomic_DNA"/>
</dbReference>
<dbReference type="PANTHER" id="PTHR14237">
    <property type="entry name" value="MOLYBDOPTERIN COFACTOR SULFURASE MOSC"/>
    <property type="match status" value="1"/>
</dbReference>
<dbReference type="Pfam" id="PF03473">
    <property type="entry name" value="MOSC"/>
    <property type="match status" value="1"/>
</dbReference>
<proteinExistence type="predicted"/>
<dbReference type="InterPro" id="IPR011037">
    <property type="entry name" value="Pyrv_Knase-like_insert_dom_sf"/>
</dbReference>
<evidence type="ECO:0000313" key="5">
    <source>
        <dbReference type="EMBL" id="KAA0159318.1"/>
    </source>
</evidence>
<dbReference type="PANTHER" id="PTHR14237:SF19">
    <property type="entry name" value="MITOCHONDRIAL AMIDOXIME REDUCING COMPONENT 1"/>
    <property type="match status" value="1"/>
</dbReference>
<reference evidence="8 9" key="1">
    <citation type="submission" date="2019-07" db="EMBL/GenBank/DDBJ databases">
        <title>Genomes of Cafeteria roenbergensis.</title>
        <authorList>
            <person name="Fischer M.G."/>
            <person name="Hackl T."/>
            <person name="Roman M."/>
        </authorList>
    </citation>
    <scope>NUCLEOTIDE SEQUENCE [LARGE SCALE GENOMIC DNA]</scope>
    <source>
        <strain evidence="4 9">BVI</strain>
        <strain evidence="5 11">Cflag</strain>
        <strain evidence="7 8">E4-10P</strain>
        <strain evidence="6 10">RCC970-E3</strain>
    </source>
</reference>
<keyword evidence="2" id="KW-0472">Membrane</keyword>
<dbReference type="AlphaFoldDB" id="A0A5A8CUL6"/>
<dbReference type="EMBL" id="VLTM01000055">
    <property type="protein sequence ID" value="KAA0159318.1"/>
    <property type="molecule type" value="Genomic_DNA"/>
</dbReference>
<dbReference type="Pfam" id="PF03476">
    <property type="entry name" value="MOSC_N"/>
    <property type="match status" value="1"/>
</dbReference>
<evidence type="ECO:0000313" key="11">
    <source>
        <dbReference type="Proteomes" id="UP000325113"/>
    </source>
</evidence>
<dbReference type="GO" id="GO:0030151">
    <property type="term" value="F:molybdenum ion binding"/>
    <property type="evidence" value="ECO:0007669"/>
    <property type="project" value="InterPro"/>
</dbReference>
<evidence type="ECO:0000313" key="4">
    <source>
        <dbReference type="EMBL" id="KAA0156813.1"/>
    </source>
</evidence>
<evidence type="ECO:0000313" key="7">
    <source>
        <dbReference type="EMBL" id="KAA0177265.1"/>
    </source>
</evidence>
<accession>A0A5A8CUL6</accession>
<dbReference type="InterPro" id="IPR005302">
    <property type="entry name" value="MoCF_Sase_C"/>
</dbReference>
<dbReference type="OMA" id="CCPLMIL"/>
<feature type="domain" description="MOSC" evidence="3">
    <location>
        <begin position="235"/>
        <end position="414"/>
    </location>
</feature>
<evidence type="ECO:0000313" key="8">
    <source>
        <dbReference type="Proteomes" id="UP000322899"/>
    </source>
</evidence>
<dbReference type="Proteomes" id="UP000324907">
    <property type="component" value="Unassembled WGS sequence"/>
</dbReference>
<organism evidence="4 9">
    <name type="scientific">Cafeteria roenbergensis</name>
    <name type="common">Marine flagellate</name>
    <dbReference type="NCBI Taxonomy" id="33653"/>
    <lineage>
        <taxon>Eukaryota</taxon>
        <taxon>Sar</taxon>
        <taxon>Stramenopiles</taxon>
        <taxon>Bigyra</taxon>
        <taxon>Opalozoa</taxon>
        <taxon>Bicosoecida</taxon>
        <taxon>Cafeteriaceae</taxon>
        <taxon>Cafeteria</taxon>
    </lineage>
</organism>
<keyword evidence="9" id="KW-1185">Reference proteome</keyword>
<dbReference type="SUPFAM" id="SSF50800">
    <property type="entry name" value="PK beta-barrel domain-like"/>
    <property type="match status" value="1"/>
</dbReference>
<evidence type="ECO:0000313" key="6">
    <source>
        <dbReference type="EMBL" id="KAA0167591.1"/>
    </source>
</evidence>
<name>A0A5A8CUL6_CAFRO</name>
<evidence type="ECO:0000313" key="10">
    <source>
        <dbReference type="Proteomes" id="UP000324907"/>
    </source>
</evidence>
<dbReference type="GO" id="GO:0043546">
    <property type="term" value="F:molybdopterin cofactor binding"/>
    <property type="evidence" value="ECO:0007669"/>
    <property type="project" value="TreeGrafter"/>
</dbReference>
<dbReference type="Proteomes" id="UP000325113">
    <property type="component" value="Unassembled WGS sequence"/>
</dbReference>
<feature type="transmembrane region" description="Helical" evidence="2">
    <location>
        <begin position="24"/>
        <end position="47"/>
    </location>
</feature>
<keyword evidence="2" id="KW-1133">Transmembrane helix</keyword>
<dbReference type="Proteomes" id="UP000323011">
    <property type="component" value="Unassembled WGS sequence"/>
</dbReference>
<dbReference type="OrthoDB" id="17255at2759"/>
<dbReference type="GO" id="GO:0030170">
    <property type="term" value="F:pyridoxal phosphate binding"/>
    <property type="evidence" value="ECO:0007669"/>
    <property type="project" value="InterPro"/>
</dbReference>
<dbReference type="GO" id="GO:0005743">
    <property type="term" value="C:mitochondrial inner membrane"/>
    <property type="evidence" value="ECO:0007669"/>
    <property type="project" value="TreeGrafter"/>
</dbReference>
<dbReference type="InterPro" id="IPR005303">
    <property type="entry name" value="MOCOS_middle"/>
</dbReference>
<dbReference type="EMBL" id="VLTO01000004">
    <property type="protein sequence ID" value="KAA0177265.1"/>
    <property type="molecule type" value="Genomic_DNA"/>
</dbReference>
<gene>
    <name evidence="7" type="ORF">FNF27_01045</name>
    <name evidence="6" type="ORF">FNF28_02805</name>
    <name evidence="4" type="ORF">FNF29_00923</name>
    <name evidence="5" type="ORF">FNF31_04907</name>
</gene>
<protein>
    <recommendedName>
        <fullName evidence="3">MOSC domain-containing protein</fullName>
    </recommendedName>
</protein>
<evidence type="ECO:0000256" key="1">
    <source>
        <dbReference type="SAM" id="MobiDB-lite"/>
    </source>
</evidence>
<keyword evidence="2" id="KW-0812">Transmembrane</keyword>
<dbReference type="Proteomes" id="UP000322899">
    <property type="component" value="Unassembled WGS sequence"/>
</dbReference>
<evidence type="ECO:0000256" key="2">
    <source>
        <dbReference type="SAM" id="Phobius"/>
    </source>
</evidence>
<evidence type="ECO:0000313" key="9">
    <source>
        <dbReference type="Proteomes" id="UP000323011"/>
    </source>
</evidence>